<evidence type="ECO:0000313" key="1">
    <source>
        <dbReference type="EMBL" id="SFI85906.1"/>
    </source>
</evidence>
<dbReference type="Proteomes" id="UP000199545">
    <property type="component" value="Unassembled WGS sequence"/>
</dbReference>
<dbReference type="RefSeq" id="WP_093228075.1">
    <property type="nucleotide sequence ID" value="NZ_FORR01000002.1"/>
</dbReference>
<organism evidence="1 2">
    <name type="scientific">Thermoflavimicrobium dichotomicum</name>
    <dbReference type="NCBI Taxonomy" id="46223"/>
    <lineage>
        <taxon>Bacteria</taxon>
        <taxon>Bacillati</taxon>
        <taxon>Bacillota</taxon>
        <taxon>Bacilli</taxon>
        <taxon>Bacillales</taxon>
        <taxon>Thermoactinomycetaceae</taxon>
        <taxon>Thermoflavimicrobium</taxon>
    </lineage>
</organism>
<keyword evidence="2" id="KW-1185">Reference proteome</keyword>
<protein>
    <submittedName>
        <fullName evidence="1">Uncharacterized protein</fullName>
    </submittedName>
</protein>
<gene>
    <name evidence="1" type="ORF">SAMN05421852_102251</name>
</gene>
<accession>A0A1I3LN45</accession>
<dbReference type="OrthoDB" id="2680562at2"/>
<dbReference type="STRING" id="46223.SAMN05421852_102251"/>
<reference evidence="1 2" key="1">
    <citation type="submission" date="2016-10" db="EMBL/GenBank/DDBJ databases">
        <authorList>
            <person name="de Groot N.N."/>
        </authorList>
    </citation>
    <scope>NUCLEOTIDE SEQUENCE [LARGE SCALE GENOMIC DNA]</scope>
    <source>
        <strain evidence="1 2">DSM 44778</strain>
    </source>
</reference>
<dbReference type="AlphaFoldDB" id="A0A1I3LN45"/>
<name>A0A1I3LN45_9BACL</name>
<evidence type="ECO:0000313" key="2">
    <source>
        <dbReference type="Proteomes" id="UP000199545"/>
    </source>
</evidence>
<sequence>MPAKKDVTTEAVDWALDHAIEKMTLERKEAIADIPLAQAIQDNQLDVDRIMKLINEVEEED</sequence>
<proteinExistence type="predicted"/>
<dbReference type="EMBL" id="FORR01000002">
    <property type="protein sequence ID" value="SFI85906.1"/>
    <property type="molecule type" value="Genomic_DNA"/>
</dbReference>